<proteinExistence type="predicted"/>
<dbReference type="HOGENOM" id="CLU_000445_70_46_7"/>
<protein>
    <submittedName>
        <fullName evidence="5">Diguanylate cyclase/phosphodiesterase with extracellular sensor</fullName>
    </submittedName>
</protein>
<dbReference type="RefSeq" id="WP_013460150.1">
    <property type="nucleotide sequence ID" value="NC_014762.1"/>
</dbReference>
<dbReference type="SUPFAM" id="SSF141868">
    <property type="entry name" value="EAL domain-like"/>
    <property type="match status" value="1"/>
</dbReference>
<keyword evidence="1" id="KW-0472">Membrane</keyword>
<dbReference type="CDD" id="cd01948">
    <property type="entry name" value="EAL"/>
    <property type="match status" value="1"/>
</dbReference>
<dbReference type="KEGG" id="sku:Sulku_1290"/>
<evidence type="ECO:0000256" key="1">
    <source>
        <dbReference type="SAM" id="Phobius"/>
    </source>
</evidence>
<dbReference type="AlphaFoldDB" id="E4TY33"/>
<dbReference type="Proteomes" id="UP000008721">
    <property type="component" value="Chromosome"/>
</dbReference>
<dbReference type="PROSITE" id="PS50887">
    <property type="entry name" value="GGDEF"/>
    <property type="match status" value="1"/>
</dbReference>
<dbReference type="SMART" id="SM00304">
    <property type="entry name" value="HAMP"/>
    <property type="match status" value="1"/>
</dbReference>
<dbReference type="PROSITE" id="PS50883">
    <property type="entry name" value="EAL"/>
    <property type="match status" value="1"/>
</dbReference>
<dbReference type="GO" id="GO:0003824">
    <property type="term" value="F:catalytic activity"/>
    <property type="evidence" value="ECO:0007669"/>
    <property type="project" value="UniProtKB-ARBA"/>
</dbReference>
<evidence type="ECO:0000259" key="3">
    <source>
        <dbReference type="PROSITE" id="PS50885"/>
    </source>
</evidence>
<dbReference type="InterPro" id="IPR043128">
    <property type="entry name" value="Rev_trsase/Diguanyl_cyclase"/>
</dbReference>
<organism evidence="5 6">
    <name type="scientific">Sulfuricurvum kujiense (strain ATCC BAA-921 / DSM 16994 / JCM 11577 / YK-1)</name>
    <dbReference type="NCBI Taxonomy" id="709032"/>
    <lineage>
        <taxon>Bacteria</taxon>
        <taxon>Pseudomonadati</taxon>
        <taxon>Campylobacterota</taxon>
        <taxon>Epsilonproteobacteria</taxon>
        <taxon>Campylobacterales</taxon>
        <taxon>Sulfurimonadaceae</taxon>
        <taxon>Sulfuricurvum</taxon>
    </lineage>
</organism>
<dbReference type="eggNOG" id="COG5001">
    <property type="taxonomic scope" value="Bacteria"/>
</dbReference>
<evidence type="ECO:0000313" key="6">
    <source>
        <dbReference type="Proteomes" id="UP000008721"/>
    </source>
</evidence>
<dbReference type="GO" id="GO:0007165">
    <property type="term" value="P:signal transduction"/>
    <property type="evidence" value="ECO:0007669"/>
    <property type="project" value="InterPro"/>
</dbReference>
<reference evidence="5 6" key="1">
    <citation type="journal article" date="2012" name="Stand. Genomic Sci.">
        <title>Complete genome sequence of the sulfur compounds oxidizing chemolithoautotroph Sulfuricurvum kujiense type strain (YK-1(T)).</title>
        <authorList>
            <person name="Han C."/>
            <person name="Kotsyurbenko O."/>
            <person name="Chertkov O."/>
            <person name="Held B."/>
            <person name="Lapidus A."/>
            <person name="Nolan M."/>
            <person name="Lucas S."/>
            <person name="Hammon N."/>
            <person name="Deshpande S."/>
            <person name="Cheng J.F."/>
            <person name="Tapia R."/>
            <person name="Goodwin L.A."/>
            <person name="Pitluck S."/>
            <person name="Liolios K."/>
            <person name="Pagani I."/>
            <person name="Ivanova N."/>
            <person name="Mavromatis K."/>
            <person name="Mikhailova N."/>
            <person name="Pati A."/>
            <person name="Chen A."/>
            <person name="Palaniappan K."/>
            <person name="Land M."/>
            <person name="Hauser L."/>
            <person name="Chang Y.J."/>
            <person name="Jeffries C.D."/>
            <person name="Brambilla E.M."/>
            <person name="Rohde M."/>
            <person name="Spring S."/>
            <person name="Sikorski J."/>
            <person name="Goker M."/>
            <person name="Woyke T."/>
            <person name="Bristow J."/>
            <person name="Eisen J.A."/>
            <person name="Markowitz V."/>
            <person name="Hugenholtz P."/>
            <person name="Kyrpides N.C."/>
            <person name="Klenk H.P."/>
            <person name="Detter J.C."/>
        </authorList>
    </citation>
    <scope>NUCLEOTIDE SEQUENCE [LARGE SCALE GENOMIC DNA]</scope>
    <source>
        <strain evidence="6">ATCC BAA-921 / DSM 16994 / JCM 11577 / YK-1</strain>
    </source>
</reference>
<dbReference type="EMBL" id="CP002355">
    <property type="protein sequence ID" value="ADR33953.1"/>
    <property type="molecule type" value="Genomic_DNA"/>
</dbReference>
<dbReference type="STRING" id="709032.Sulku_1290"/>
<feature type="transmembrane region" description="Helical" evidence="1">
    <location>
        <begin position="312"/>
        <end position="333"/>
    </location>
</feature>
<dbReference type="SMART" id="SM00267">
    <property type="entry name" value="GGDEF"/>
    <property type="match status" value="1"/>
</dbReference>
<dbReference type="PROSITE" id="PS50885">
    <property type="entry name" value="HAMP"/>
    <property type="match status" value="1"/>
</dbReference>
<evidence type="ECO:0000259" key="4">
    <source>
        <dbReference type="PROSITE" id="PS50887"/>
    </source>
</evidence>
<feature type="domain" description="GGDEF" evidence="4">
    <location>
        <begin position="430"/>
        <end position="563"/>
    </location>
</feature>
<dbReference type="PANTHER" id="PTHR44757">
    <property type="entry name" value="DIGUANYLATE CYCLASE DGCP"/>
    <property type="match status" value="1"/>
</dbReference>
<keyword evidence="1" id="KW-0812">Transmembrane</keyword>
<dbReference type="OrthoDB" id="9759431at2"/>
<feature type="transmembrane region" description="Helical" evidence="1">
    <location>
        <begin position="15"/>
        <end position="34"/>
    </location>
</feature>
<feature type="domain" description="HAMP" evidence="3">
    <location>
        <begin position="335"/>
        <end position="387"/>
    </location>
</feature>
<evidence type="ECO:0000313" key="5">
    <source>
        <dbReference type="EMBL" id="ADR33953.1"/>
    </source>
</evidence>
<keyword evidence="6" id="KW-1185">Reference proteome</keyword>
<dbReference type="PANTHER" id="PTHR44757:SF2">
    <property type="entry name" value="BIOFILM ARCHITECTURE MAINTENANCE PROTEIN MBAA"/>
    <property type="match status" value="1"/>
</dbReference>
<dbReference type="SMART" id="SM00052">
    <property type="entry name" value="EAL"/>
    <property type="match status" value="1"/>
</dbReference>
<dbReference type="InterPro" id="IPR052155">
    <property type="entry name" value="Biofilm_reg_signaling"/>
</dbReference>
<dbReference type="eggNOG" id="COG3850">
    <property type="taxonomic scope" value="Bacteria"/>
</dbReference>
<dbReference type="InterPro" id="IPR003660">
    <property type="entry name" value="HAMP_dom"/>
</dbReference>
<dbReference type="SUPFAM" id="SSF55073">
    <property type="entry name" value="Nucleotide cyclase"/>
    <property type="match status" value="1"/>
</dbReference>
<dbReference type="FunFam" id="3.30.70.270:FF:000001">
    <property type="entry name" value="Diguanylate cyclase domain protein"/>
    <property type="match status" value="1"/>
</dbReference>
<dbReference type="Gene3D" id="3.20.20.450">
    <property type="entry name" value="EAL domain"/>
    <property type="match status" value="1"/>
</dbReference>
<dbReference type="Pfam" id="PF00990">
    <property type="entry name" value="GGDEF"/>
    <property type="match status" value="1"/>
</dbReference>
<feature type="domain" description="EAL" evidence="2">
    <location>
        <begin position="572"/>
        <end position="826"/>
    </location>
</feature>
<dbReference type="GO" id="GO:0016020">
    <property type="term" value="C:membrane"/>
    <property type="evidence" value="ECO:0007669"/>
    <property type="project" value="InterPro"/>
</dbReference>
<evidence type="ECO:0000259" key="2">
    <source>
        <dbReference type="PROSITE" id="PS50883"/>
    </source>
</evidence>
<dbReference type="CDD" id="cd01949">
    <property type="entry name" value="GGDEF"/>
    <property type="match status" value="1"/>
</dbReference>
<sequence length="826" mass="94372">MIGKLYRSLKLRGKLAFILIAAIIILSVILGLYFDYFLRDNFAKTTQERIDYAFHRFNIHLRETETELRDGIAFIKDDEALLASIELINAYQDKTDYNAVLLDEEKKRLVEELLNRVKLSMNNDIALYDSHDELVAFVTKTSQGYYLAYVSFEKGIPIFFSRYENDSEYTRHPFKPHWLLPYKHVSYYSQKELLQNNGAITYHRFRNDLVIKSHQSLFDGEGKECIAHIEMSHYVSKPYFLSLSKDLGIDVSSQAAIPEGINPSSSDKNTILYDKEDHFNGITSIKTVDGKVYVIAALDKSTLQKLLNENRISFVILILAITFLTLWILKILFNRGVAQPLQALMNQIEKIERHDYSHSSIIHTGDELEAISRSVRRLASTVNEREGALIASQKQLKYLSDTDPLTDLPNRRLFYVLLENCIEKAKHLNRRFGVIFLDLDQFKQVNDTFGHEIGDILLQEVALRLRQTLRDSEILARIGGDEFNILIEGFDGYEEIESIVKGILNSFDLPFLCQDHEIRTTASIGIAIYPEDGQSIHNLIKNADMAMYRSKDKGRNGYSFFTNDLAVDIEEKTMMIHALKASIDKKDEFFLLYQPKTSTLTGKITAVEALLRWNSSEVGKITPDTFIPLAEETGMILTLGAWVLNQACSDFMLLRNEGYLLEHIGVNVSSLQLQRDDFIKTLNDVLDQTKIDPKWLEIELTESYLATDADHALSILRTLRDLNINIAIDDFGTGYSSMAYLQKLSVTRLKIDKSFIDDLPLSSESIAITRAIIALANTFGLSITAEGVENHDQLCFLQDEGCHEIQGYYYSKPLTLNELKDYITNQ</sequence>
<name>E4TY33_SULKY</name>
<dbReference type="InterPro" id="IPR035919">
    <property type="entry name" value="EAL_sf"/>
</dbReference>
<gene>
    <name evidence="5" type="ordered locus">Sulku_1290</name>
</gene>
<keyword evidence="1" id="KW-1133">Transmembrane helix</keyword>
<dbReference type="InterPro" id="IPR000160">
    <property type="entry name" value="GGDEF_dom"/>
</dbReference>
<dbReference type="Gene3D" id="6.10.340.10">
    <property type="match status" value="1"/>
</dbReference>
<accession>E4TY33</accession>
<dbReference type="NCBIfam" id="TIGR00254">
    <property type="entry name" value="GGDEF"/>
    <property type="match status" value="1"/>
</dbReference>
<dbReference type="Pfam" id="PF00563">
    <property type="entry name" value="EAL"/>
    <property type="match status" value="1"/>
</dbReference>
<dbReference type="InterPro" id="IPR001633">
    <property type="entry name" value="EAL_dom"/>
</dbReference>
<dbReference type="InterPro" id="IPR029787">
    <property type="entry name" value="Nucleotide_cyclase"/>
</dbReference>
<dbReference type="Gene3D" id="3.30.70.270">
    <property type="match status" value="1"/>
</dbReference>